<evidence type="ECO:0000313" key="3">
    <source>
        <dbReference type="Proteomes" id="UP000233551"/>
    </source>
</evidence>
<proteinExistence type="predicted"/>
<gene>
    <name evidence="2" type="ORF">CRG98_044193</name>
</gene>
<organism evidence="2 3">
    <name type="scientific">Punica granatum</name>
    <name type="common">Pomegranate</name>
    <dbReference type="NCBI Taxonomy" id="22663"/>
    <lineage>
        <taxon>Eukaryota</taxon>
        <taxon>Viridiplantae</taxon>
        <taxon>Streptophyta</taxon>
        <taxon>Embryophyta</taxon>
        <taxon>Tracheophyta</taxon>
        <taxon>Spermatophyta</taxon>
        <taxon>Magnoliopsida</taxon>
        <taxon>eudicotyledons</taxon>
        <taxon>Gunneridae</taxon>
        <taxon>Pentapetalae</taxon>
        <taxon>rosids</taxon>
        <taxon>malvids</taxon>
        <taxon>Myrtales</taxon>
        <taxon>Lythraceae</taxon>
        <taxon>Punica</taxon>
    </lineage>
</organism>
<evidence type="ECO:0000313" key="2">
    <source>
        <dbReference type="EMBL" id="PKI35423.1"/>
    </source>
</evidence>
<keyword evidence="3" id="KW-1185">Reference proteome</keyword>
<name>A0A2I0HUX8_PUNGR</name>
<reference evidence="2 3" key="1">
    <citation type="submission" date="2017-11" db="EMBL/GenBank/DDBJ databases">
        <title>De-novo sequencing of pomegranate (Punica granatum L.) genome.</title>
        <authorList>
            <person name="Akparov Z."/>
            <person name="Amiraslanov A."/>
            <person name="Hajiyeva S."/>
            <person name="Abbasov M."/>
            <person name="Kaur K."/>
            <person name="Hamwieh A."/>
            <person name="Solovyev V."/>
            <person name="Salamov A."/>
            <person name="Braich B."/>
            <person name="Kosarev P."/>
            <person name="Mahmoud A."/>
            <person name="Hajiyev E."/>
            <person name="Babayeva S."/>
            <person name="Izzatullayeva V."/>
            <person name="Mammadov A."/>
            <person name="Mammadov A."/>
            <person name="Sharifova S."/>
            <person name="Ojaghi J."/>
            <person name="Eynullazada K."/>
            <person name="Bayramov B."/>
            <person name="Abdulazimova A."/>
            <person name="Shahmuradov I."/>
        </authorList>
    </citation>
    <scope>NUCLEOTIDE SEQUENCE [LARGE SCALE GENOMIC DNA]</scope>
    <source>
        <strain evidence="3">cv. AG2017</strain>
        <tissue evidence="2">Leaf</tissue>
    </source>
</reference>
<protein>
    <submittedName>
        <fullName evidence="2">Uncharacterized protein</fullName>
    </submittedName>
</protein>
<feature type="compositionally biased region" description="Low complexity" evidence="1">
    <location>
        <begin position="20"/>
        <end position="33"/>
    </location>
</feature>
<dbReference type="EMBL" id="PGOL01005341">
    <property type="protein sequence ID" value="PKI35423.1"/>
    <property type="molecule type" value="Genomic_DNA"/>
</dbReference>
<evidence type="ECO:0000256" key="1">
    <source>
        <dbReference type="SAM" id="MobiDB-lite"/>
    </source>
</evidence>
<sequence length="107" mass="11676">MPVQKQAVATGSGHGPRPSPSSAAATATMGSVSRENAITSSRSGQRGRRRGSPEERGQNHRHRTLRWRGREGAIATSRISSSPSPHNTARRRQRFVVDEILGRLKEP</sequence>
<dbReference type="Proteomes" id="UP000233551">
    <property type="component" value="Unassembled WGS sequence"/>
</dbReference>
<comment type="caution">
    <text evidence="2">The sequence shown here is derived from an EMBL/GenBank/DDBJ whole genome shotgun (WGS) entry which is preliminary data.</text>
</comment>
<feature type="region of interest" description="Disordered" evidence="1">
    <location>
        <begin position="1"/>
        <end position="94"/>
    </location>
</feature>
<accession>A0A2I0HUX8</accession>
<dbReference type="AlphaFoldDB" id="A0A2I0HUX8"/>
<feature type="compositionally biased region" description="Polar residues" evidence="1">
    <location>
        <begin position="77"/>
        <end position="87"/>
    </location>
</feature>